<gene>
    <name evidence="10" type="ORF">Pmar_PMAR010139</name>
</gene>
<dbReference type="EMBL" id="GG670562">
    <property type="protein sequence ID" value="EER20405.1"/>
    <property type="molecule type" value="Genomic_DNA"/>
</dbReference>
<evidence type="ECO:0000259" key="9">
    <source>
        <dbReference type="PROSITE" id="PS51864"/>
    </source>
</evidence>
<keyword evidence="2 6" id="KW-0479">Metal-binding</keyword>
<proteinExistence type="predicted"/>
<comment type="caution">
    <text evidence="6">Lacks conserved residue(s) required for the propagation of feature annotation.</text>
</comment>
<dbReference type="AlphaFoldDB" id="C5K4Y3"/>
<evidence type="ECO:0000313" key="10">
    <source>
        <dbReference type="EMBL" id="EER20405.1"/>
    </source>
</evidence>
<feature type="domain" description="Peptidase M12A" evidence="9">
    <location>
        <begin position="1"/>
        <end position="184"/>
    </location>
</feature>
<keyword evidence="11" id="KW-1185">Reference proteome</keyword>
<feature type="region of interest" description="Disordered" evidence="8">
    <location>
        <begin position="261"/>
        <end position="284"/>
    </location>
</feature>
<evidence type="ECO:0000313" key="11">
    <source>
        <dbReference type="Proteomes" id="UP000007800"/>
    </source>
</evidence>
<reference evidence="10 11" key="1">
    <citation type="submission" date="2008-07" db="EMBL/GenBank/DDBJ databases">
        <authorList>
            <person name="El-Sayed N."/>
            <person name="Caler E."/>
            <person name="Inman J."/>
            <person name="Amedeo P."/>
            <person name="Hass B."/>
            <person name="Wortman J."/>
        </authorList>
    </citation>
    <scope>NUCLEOTIDE SEQUENCE [LARGE SCALE GENOMIC DNA]</scope>
    <source>
        <strain evidence="11">ATCC 50983 / TXsc</strain>
    </source>
</reference>
<evidence type="ECO:0000256" key="7">
    <source>
        <dbReference type="RuleBase" id="RU361183"/>
    </source>
</evidence>
<dbReference type="PROSITE" id="PS51864">
    <property type="entry name" value="ASTACIN"/>
    <property type="match status" value="1"/>
</dbReference>
<evidence type="ECO:0000256" key="2">
    <source>
        <dbReference type="ARBA" id="ARBA00022723"/>
    </source>
</evidence>
<dbReference type="GO" id="GO:0008270">
    <property type="term" value="F:zinc ion binding"/>
    <property type="evidence" value="ECO:0007669"/>
    <property type="project" value="UniProtKB-UniRule"/>
</dbReference>
<dbReference type="EC" id="3.4.24.-" evidence="7"/>
<dbReference type="PANTHER" id="PTHR10127">
    <property type="entry name" value="DISCOIDIN, CUB, EGF, LAMININ , AND ZINC METALLOPROTEASE DOMAIN CONTAINING"/>
    <property type="match status" value="1"/>
</dbReference>
<sequence>MQAPCVNFTDVKTSGNPSGGQVLNISADDNGCYASLGYSTVHKNVINIGRGCINVNTAFHLLLHVVGVAHEHQRPDRAEYIEVDESNIDGVIQPNGMEMKMNFQPFDGTGTVWEEQVRTVPYDVASVSHGGACHYSFGRFREGNCPETLIPRKVLGETAGEVIGNRAFLTAHDIALLRIMYGCGDGHYRNGEGHMAAASNIVYDISGKALSETVTVLKSCMLDDQATFDWEPEREAKGAVVAYVVLDWWAPEEQAKASVKRITHRGGKESDELLEGSEVLPHEE</sequence>
<dbReference type="PRINTS" id="PR00480">
    <property type="entry name" value="ASTACIN"/>
</dbReference>
<dbReference type="OrthoDB" id="407804at2759"/>
<name>C5K4Y3_PERM5</name>
<keyword evidence="1 7" id="KW-0645">Protease</keyword>
<dbReference type="RefSeq" id="XP_002788609.1">
    <property type="nucleotide sequence ID" value="XM_002788563.1"/>
</dbReference>
<feature type="binding site" evidence="6">
    <location>
        <position position="70"/>
    </location>
    <ligand>
        <name>Zn(2+)</name>
        <dbReference type="ChEBI" id="CHEBI:29105"/>
        <note>catalytic</note>
    </ligand>
</feature>
<dbReference type="InterPro" id="IPR024079">
    <property type="entry name" value="MetalloPept_cat_dom_sf"/>
</dbReference>
<dbReference type="Proteomes" id="UP000007800">
    <property type="component" value="Unassembled WGS sequence"/>
</dbReference>
<evidence type="ECO:0000256" key="5">
    <source>
        <dbReference type="ARBA" id="ARBA00023049"/>
    </source>
</evidence>
<feature type="binding site" evidence="6">
    <location>
        <position position="60"/>
    </location>
    <ligand>
        <name>Zn(2+)</name>
        <dbReference type="ChEBI" id="CHEBI:29105"/>
        <note>catalytic</note>
    </ligand>
</feature>
<comment type="cofactor">
    <cofactor evidence="6 7">
        <name>Zn(2+)</name>
        <dbReference type="ChEBI" id="CHEBI:29105"/>
    </cofactor>
    <text evidence="6 7">Binds 1 zinc ion per subunit.</text>
</comment>
<dbReference type="GO" id="GO:0004222">
    <property type="term" value="F:metalloendopeptidase activity"/>
    <property type="evidence" value="ECO:0007669"/>
    <property type="project" value="UniProtKB-UniRule"/>
</dbReference>
<dbReference type="GO" id="GO:0006508">
    <property type="term" value="P:proteolysis"/>
    <property type="evidence" value="ECO:0007669"/>
    <property type="project" value="UniProtKB-KW"/>
</dbReference>
<protein>
    <recommendedName>
        <fullName evidence="7">Metalloendopeptidase</fullName>
        <ecNumber evidence="7">3.4.24.-</ecNumber>
    </recommendedName>
</protein>
<evidence type="ECO:0000256" key="8">
    <source>
        <dbReference type="SAM" id="MobiDB-lite"/>
    </source>
</evidence>
<keyword evidence="4 6" id="KW-0862">Zinc</keyword>
<dbReference type="InParanoid" id="C5K4Y3"/>
<evidence type="ECO:0000256" key="1">
    <source>
        <dbReference type="ARBA" id="ARBA00022670"/>
    </source>
</evidence>
<evidence type="ECO:0000256" key="3">
    <source>
        <dbReference type="ARBA" id="ARBA00022801"/>
    </source>
</evidence>
<dbReference type="InterPro" id="IPR001506">
    <property type="entry name" value="Peptidase_M12A"/>
</dbReference>
<dbReference type="Pfam" id="PF01400">
    <property type="entry name" value="Astacin"/>
    <property type="match status" value="1"/>
</dbReference>
<feature type="binding site" evidence="6">
    <location>
        <position position="64"/>
    </location>
    <ligand>
        <name>Zn(2+)</name>
        <dbReference type="ChEBI" id="CHEBI:29105"/>
        <note>catalytic</note>
    </ligand>
</feature>
<keyword evidence="5 7" id="KW-0482">Metalloprotease</keyword>
<dbReference type="PANTHER" id="PTHR10127:SF780">
    <property type="entry name" value="METALLOENDOPEPTIDASE"/>
    <property type="match status" value="1"/>
</dbReference>
<keyword evidence="3 7" id="KW-0378">Hydrolase</keyword>
<dbReference type="Gene3D" id="3.40.390.10">
    <property type="entry name" value="Collagenase (Catalytic Domain)"/>
    <property type="match status" value="1"/>
</dbReference>
<evidence type="ECO:0000256" key="4">
    <source>
        <dbReference type="ARBA" id="ARBA00022833"/>
    </source>
</evidence>
<dbReference type="SUPFAM" id="SSF55486">
    <property type="entry name" value="Metalloproteases ('zincins'), catalytic domain"/>
    <property type="match status" value="1"/>
</dbReference>
<evidence type="ECO:0000256" key="6">
    <source>
        <dbReference type="PROSITE-ProRule" id="PRU01211"/>
    </source>
</evidence>
<organism evidence="11">
    <name type="scientific">Perkinsus marinus (strain ATCC 50983 / TXsc)</name>
    <dbReference type="NCBI Taxonomy" id="423536"/>
    <lineage>
        <taxon>Eukaryota</taxon>
        <taxon>Sar</taxon>
        <taxon>Alveolata</taxon>
        <taxon>Perkinsozoa</taxon>
        <taxon>Perkinsea</taxon>
        <taxon>Perkinsida</taxon>
        <taxon>Perkinsidae</taxon>
        <taxon>Perkinsus</taxon>
    </lineage>
</organism>
<accession>C5K4Y3</accession>
<dbReference type="GeneID" id="9053956"/>